<proteinExistence type="predicted"/>
<evidence type="ECO:0000313" key="1">
    <source>
        <dbReference type="EMBL" id="MBW4753765.1"/>
    </source>
</evidence>
<dbReference type="EMBL" id="JAHXCP010000001">
    <property type="protein sequence ID" value="MBW4753765.1"/>
    <property type="molecule type" value="Genomic_DNA"/>
</dbReference>
<reference evidence="1 2" key="1">
    <citation type="submission" date="2021-07" db="EMBL/GenBank/DDBJ databases">
        <title>Genomic diversity and antimicrobial resistance of Prevotella spp. isolated from chronic lung disease airways.</title>
        <authorList>
            <person name="Webb K.A."/>
            <person name="Olagoke O.S."/>
            <person name="Baird T."/>
            <person name="Neill J."/>
            <person name="Pham A."/>
            <person name="Wells T.J."/>
            <person name="Ramsay K.A."/>
            <person name="Bell S.C."/>
            <person name="Sarovich D.S."/>
            <person name="Price E.P."/>
        </authorList>
    </citation>
    <scope>NUCLEOTIDE SEQUENCE [LARGE SCALE GENOMIC DNA]</scope>
    <source>
        <strain evidence="1 2">SCHI0027.S.6</strain>
    </source>
</reference>
<dbReference type="Proteomes" id="UP000812077">
    <property type="component" value="Unassembled WGS sequence"/>
</dbReference>
<comment type="caution">
    <text evidence="1">The sequence shown here is derived from an EMBL/GenBank/DDBJ whole genome shotgun (WGS) entry which is preliminary data.</text>
</comment>
<keyword evidence="2" id="KW-1185">Reference proteome</keyword>
<gene>
    <name evidence="1" type="ORF">KZO77_01750</name>
</gene>
<organism evidence="1 2">
    <name type="scientific">Prevotella melaninogenica</name>
    <dbReference type="NCBI Taxonomy" id="28132"/>
    <lineage>
        <taxon>Bacteria</taxon>
        <taxon>Pseudomonadati</taxon>
        <taxon>Bacteroidota</taxon>
        <taxon>Bacteroidia</taxon>
        <taxon>Bacteroidales</taxon>
        <taxon>Prevotellaceae</taxon>
        <taxon>Prevotella</taxon>
    </lineage>
</organism>
<sequence length="73" mass="8751">MLPIDYPECDSRNGLIAPYHIRRGMAHEDKDWVMFYRDGVVYDTDDDASDYYFCDTEEEFKKKVLELISNYQL</sequence>
<accession>A0ABS6Y2P4</accession>
<dbReference type="RefSeq" id="WP_219432612.1">
    <property type="nucleotide sequence ID" value="NZ_CBDEIC010000040.1"/>
</dbReference>
<protein>
    <submittedName>
        <fullName evidence="1">Uncharacterized protein</fullName>
    </submittedName>
</protein>
<evidence type="ECO:0000313" key="2">
    <source>
        <dbReference type="Proteomes" id="UP000812077"/>
    </source>
</evidence>
<name>A0ABS6Y2P4_9BACT</name>